<organism evidence="1 2">
    <name type="scientific">Pochonia chlamydosporia 170</name>
    <dbReference type="NCBI Taxonomy" id="1380566"/>
    <lineage>
        <taxon>Eukaryota</taxon>
        <taxon>Fungi</taxon>
        <taxon>Dikarya</taxon>
        <taxon>Ascomycota</taxon>
        <taxon>Pezizomycotina</taxon>
        <taxon>Sordariomycetes</taxon>
        <taxon>Hypocreomycetidae</taxon>
        <taxon>Hypocreales</taxon>
        <taxon>Clavicipitaceae</taxon>
        <taxon>Pochonia</taxon>
    </lineage>
</organism>
<proteinExistence type="predicted"/>
<evidence type="ECO:0000313" key="2">
    <source>
        <dbReference type="Proteomes" id="UP000078397"/>
    </source>
</evidence>
<keyword evidence="2" id="KW-1185">Reference proteome</keyword>
<dbReference type="EMBL" id="LSBJ02000001">
    <property type="protein sequence ID" value="OAQ60962.1"/>
    <property type="molecule type" value="Genomic_DNA"/>
</dbReference>
<evidence type="ECO:0000313" key="1">
    <source>
        <dbReference type="EMBL" id="OAQ60962.1"/>
    </source>
</evidence>
<sequence>MAATPYTRDLFDSIGRTYHLDMRGELGVYRICRSSFNVTLHRRGESFADLGQFALYLPNTYHQVPNTGTGILRRIVIQKTSVA</sequence>
<comment type="caution">
    <text evidence="1">The sequence shown here is derived from an EMBL/GenBank/DDBJ whole genome shotgun (WGS) entry which is preliminary data.</text>
</comment>
<dbReference type="RefSeq" id="XP_018138771.1">
    <property type="nucleotide sequence ID" value="XM_018294437.1"/>
</dbReference>
<gene>
    <name evidence="1" type="ORF">VFPPC_16684</name>
</gene>
<name>A0A179F6D9_METCM</name>
<reference evidence="1 2" key="1">
    <citation type="journal article" date="2016" name="PLoS Pathog.">
        <title>Biosynthesis of antibiotic leucinostatins in bio-control fungus Purpureocillium lilacinum and their inhibition on phytophthora revealed by genome mining.</title>
        <authorList>
            <person name="Wang G."/>
            <person name="Liu Z."/>
            <person name="Lin R."/>
            <person name="Li E."/>
            <person name="Mao Z."/>
            <person name="Ling J."/>
            <person name="Yang Y."/>
            <person name="Yin W.B."/>
            <person name="Xie B."/>
        </authorList>
    </citation>
    <scope>NUCLEOTIDE SEQUENCE [LARGE SCALE GENOMIC DNA]</scope>
    <source>
        <strain evidence="1">170</strain>
    </source>
</reference>
<dbReference type="KEGG" id="pchm:VFPPC_16684"/>
<accession>A0A179F6D9</accession>
<dbReference type="Proteomes" id="UP000078397">
    <property type="component" value="Unassembled WGS sequence"/>
</dbReference>
<dbReference type="GeneID" id="28858431"/>
<protein>
    <submittedName>
        <fullName evidence="1">Uncharacterized protein</fullName>
    </submittedName>
</protein>
<dbReference type="AlphaFoldDB" id="A0A179F6D9"/>